<evidence type="ECO:0000313" key="2">
    <source>
        <dbReference type="Proteomes" id="UP000229370"/>
    </source>
</evidence>
<proteinExistence type="predicted"/>
<dbReference type="GO" id="GO:0003700">
    <property type="term" value="F:DNA-binding transcription factor activity"/>
    <property type="evidence" value="ECO:0007669"/>
    <property type="project" value="TreeGrafter"/>
</dbReference>
<dbReference type="GO" id="GO:0005829">
    <property type="term" value="C:cytosol"/>
    <property type="evidence" value="ECO:0007669"/>
    <property type="project" value="TreeGrafter"/>
</dbReference>
<dbReference type="InterPro" id="IPR036388">
    <property type="entry name" value="WH-like_DNA-bd_sf"/>
</dbReference>
<accession>A0A2M8GNT7</accession>
<dbReference type="PANTHER" id="PTHR33221:SF2">
    <property type="entry name" value="TRANSCRIPTIONAL REGULATOR"/>
    <property type="match status" value="1"/>
</dbReference>
<reference evidence="2" key="1">
    <citation type="submission" date="2017-09" db="EMBL/GenBank/DDBJ databases">
        <title>Depth-based differentiation of microbial function through sediment-hosted aquifers and enrichment of novel symbionts in the deep terrestrial subsurface.</title>
        <authorList>
            <person name="Probst A.J."/>
            <person name="Ladd B."/>
            <person name="Jarett J.K."/>
            <person name="Geller-Mcgrath D.E."/>
            <person name="Sieber C.M.K."/>
            <person name="Emerson J.B."/>
            <person name="Anantharaman K."/>
            <person name="Thomas B.C."/>
            <person name="Malmstrom R."/>
            <person name="Stieglmeier M."/>
            <person name="Klingl A."/>
            <person name="Woyke T."/>
            <person name="Ryan C.M."/>
            <person name="Banfield J.F."/>
        </authorList>
    </citation>
    <scope>NUCLEOTIDE SEQUENCE [LARGE SCALE GENOMIC DNA]</scope>
</reference>
<name>A0A2M8GNT7_9BACT</name>
<dbReference type="Gene3D" id="1.10.10.10">
    <property type="entry name" value="Winged helix-like DNA-binding domain superfamily/Winged helix DNA-binding domain"/>
    <property type="match status" value="1"/>
</dbReference>
<protein>
    <recommendedName>
        <fullName evidence="3">Rrf2 family transcriptional regulator</fullName>
    </recommendedName>
</protein>
<gene>
    <name evidence="1" type="ORF">CO007_00710</name>
</gene>
<comment type="caution">
    <text evidence="1">The sequence shown here is derived from an EMBL/GenBank/DDBJ whole genome shotgun (WGS) entry which is preliminary data.</text>
</comment>
<sequence>MLTITKQSDYGIILLSYIYKKNNQTSLSDLINETKLPQRFLARIAATLVKKGLLKSREGKNGGYQTTDKLKVFSLYNYLKIFEENMFICSCGDEDYQCKYDGVCGHKSVLKDKVNRIIVNQLKKIKLQQLIK</sequence>
<evidence type="ECO:0008006" key="3">
    <source>
        <dbReference type="Google" id="ProtNLM"/>
    </source>
</evidence>
<dbReference type="PANTHER" id="PTHR33221">
    <property type="entry name" value="WINGED HELIX-TURN-HELIX TRANSCRIPTIONAL REGULATOR, RRF2 FAMILY"/>
    <property type="match status" value="1"/>
</dbReference>
<dbReference type="AlphaFoldDB" id="A0A2M8GNT7"/>
<organism evidence="1 2">
    <name type="scientific">Candidatus Roizmanbacteria bacterium CG_4_8_14_3_um_filter_36_10</name>
    <dbReference type="NCBI Taxonomy" id="1974834"/>
    <lineage>
        <taxon>Bacteria</taxon>
        <taxon>Candidatus Roizmaniibacteriota</taxon>
    </lineage>
</organism>
<dbReference type="Pfam" id="PF02082">
    <property type="entry name" value="Rrf2"/>
    <property type="match status" value="1"/>
</dbReference>
<dbReference type="PROSITE" id="PS51197">
    <property type="entry name" value="HTH_RRF2_2"/>
    <property type="match status" value="1"/>
</dbReference>
<dbReference type="Proteomes" id="UP000229370">
    <property type="component" value="Unassembled WGS sequence"/>
</dbReference>
<dbReference type="EMBL" id="PFQK01000018">
    <property type="protein sequence ID" value="PJC82206.1"/>
    <property type="molecule type" value="Genomic_DNA"/>
</dbReference>
<dbReference type="SUPFAM" id="SSF46785">
    <property type="entry name" value="Winged helix' DNA-binding domain"/>
    <property type="match status" value="1"/>
</dbReference>
<dbReference type="InterPro" id="IPR000944">
    <property type="entry name" value="Tscrpt_reg_Rrf2"/>
</dbReference>
<evidence type="ECO:0000313" key="1">
    <source>
        <dbReference type="EMBL" id="PJC82206.1"/>
    </source>
</evidence>
<dbReference type="InterPro" id="IPR036390">
    <property type="entry name" value="WH_DNA-bd_sf"/>
</dbReference>